<dbReference type="GO" id="GO:0006950">
    <property type="term" value="P:response to stress"/>
    <property type="evidence" value="ECO:0007669"/>
    <property type="project" value="TreeGrafter"/>
</dbReference>
<evidence type="ECO:0000313" key="2">
    <source>
        <dbReference type="EMBL" id="MVO90436.1"/>
    </source>
</evidence>
<dbReference type="GO" id="GO:0003700">
    <property type="term" value="F:DNA-binding transcription factor activity"/>
    <property type="evidence" value="ECO:0007669"/>
    <property type="project" value="InterPro"/>
</dbReference>
<reference evidence="2 3" key="1">
    <citation type="submission" date="2019-11" db="EMBL/GenBank/DDBJ databases">
        <title>Streptomyces typhae sp. nov., a novel endophytic actinomycete isolated from the root of cattail pollen (Typha angustifolia L.).</title>
        <authorList>
            <person name="Peng C."/>
        </authorList>
    </citation>
    <scope>NUCLEOTIDE SEQUENCE [LARGE SCALE GENOMIC DNA]</scope>
    <source>
        <strain evidence="3">p1417</strain>
    </source>
</reference>
<dbReference type="SUPFAM" id="SSF46785">
    <property type="entry name" value="Winged helix' DNA-binding domain"/>
    <property type="match status" value="1"/>
</dbReference>
<dbReference type="PROSITE" id="PS50995">
    <property type="entry name" value="HTH_MARR_2"/>
    <property type="match status" value="1"/>
</dbReference>
<dbReference type="InterPro" id="IPR036388">
    <property type="entry name" value="WH-like_DNA-bd_sf"/>
</dbReference>
<dbReference type="EMBL" id="WPNZ01000033">
    <property type="protein sequence ID" value="MVO90436.1"/>
    <property type="molecule type" value="Genomic_DNA"/>
</dbReference>
<comment type="caution">
    <text evidence="2">The sequence shown here is derived from an EMBL/GenBank/DDBJ whole genome shotgun (WGS) entry which is preliminary data.</text>
</comment>
<dbReference type="PRINTS" id="PR00598">
    <property type="entry name" value="HTHMARR"/>
</dbReference>
<dbReference type="AlphaFoldDB" id="A0A6L6X9D6"/>
<accession>A0A6L6X9D6</accession>
<sequence>MVAGRELGLSFLSLNAATARALTMHPTDAWIMSYLQSVPADSPVSPGDIAKVTDLTTGAVTGVIDRLEANGYVTRERDPHDRRKVIVRPAKKSKKIAEAFRPTIEDAVELGLAYSTEELRIITKYLHESKAITERTIARLRDL</sequence>
<proteinExistence type="predicted"/>
<dbReference type="InterPro" id="IPR039422">
    <property type="entry name" value="MarR/SlyA-like"/>
</dbReference>
<dbReference type="Gene3D" id="1.10.10.10">
    <property type="entry name" value="Winged helix-like DNA-binding domain superfamily/Winged helix DNA-binding domain"/>
    <property type="match status" value="1"/>
</dbReference>
<dbReference type="InterPro" id="IPR036390">
    <property type="entry name" value="WH_DNA-bd_sf"/>
</dbReference>
<protein>
    <submittedName>
        <fullName evidence="2">MarR family transcriptional regulator</fullName>
    </submittedName>
</protein>
<evidence type="ECO:0000313" key="3">
    <source>
        <dbReference type="Proteomes" id="UP000483802"/>
    </source>
</evidence>
<gene>
    <name evidence="2" type="ORF">GPA10_38235</name>
</gene>
<dbReference type="PANTHER" id="PTHR33164:SF106">
    <property type="entry name" value="TRANSCRIPTIONAL REGULATORY PROTEIN"/>
    <property type="match status" value="1"/>
</dbReference>
<dbReference type="PANTHER" id="PTHR33164">
    <property type="entry name" value="TRANSCRIPTIONAL REGULATOR, MARR FAMILY"/>
    <property type="match status" value="1"/>
</dbReference>
<name>A0A6L6X9D6_9ACTN</name>
<dbReference type="Proteomes" id="UP000483802">
    <property type="component" value="Unassembled WGS sequence"/>
</dbReference>
<feature type="domain" description="HTH marR-type" evidence="1">
    <location>
        <begin position="1"/>
        <end position="131"/>
    </location>
</feature>
<keyword evidence="3" id="KW-1185">Reference proteome</keyword>
<organism evidence="2 3">
    <name type="scientific">Streptomyces typhae</name>
    <dbReference type="NCBI Taxonomy" id="2681492"/>
    <lineage>
        <taxon>Bacteria</taxon>
        <taxon>Bacillati</taxon>
        <taxon>Actinomycetota</taxon>
        <taxon>Actinomycetes</taxon>
        <taxon>Kitasatosporales</taxon>
        <taxon>Streptomycetaceae</taxon>
        <taxon>Streptomyces</taxon>
    </lineage>
</organism>
<evidence type="ECO:0000259" key="1">
    <source>
        <dbReference type="PROSITE" id="PS50995"/>
    </source>
</evidence>
<dbReference type="Pfam" id="PF12802">
    <property type="entry name" value="MarR_2"/>
    <property type="match status" value="1"/>
</dbReference>
<dbReference type="SMART" id="SM00347">
    <property type="entry name" value="HTH_MARR"/>
    <property type="match status" value="1"/>
</dbReference>
<dbReference type="InterPro" id="IPR000835">
    <property type="entry name" value="HTH_MarR-typ"/>
</dbReference>